<dbReference type="Proteomes" id="UP000006659">
    <property type="component" value="Chromosome"/>
</dbReference>
<sequence>MSVEEFVTVLAESGSTPDPLTCEERQFLLAHGGLMEEDLSEDAQRRAMSRAASGRALAAMEVDEESMTTAEVAAFLGRAESNIRRSRLQGDLYAVNAGVRGASLRFPSWQFVDGGVIPGLRSVIPAFPRWVRPRTIETFMTGENEALHGESPVAWLLGGGPVDDVVALAEALGIE</sequence>
<dbReference type="STRING" id="858619.CVAR_0787"/>
<organism evidence="1 2">
    <name type="scientific">Corynebacterium variabile (strain DSM 44702 / CIP 107183 / JCM 12073 / NCIMB 30131)</name>
    <name type="common">Corynebacterium mooreparkense</name>
    <dbReference type="NCBI Taxonomy" id="858619"/>
    <lineage>
        <taxon>Bacteria</taxon>
        <taxon>Bacillati</taxon>
        <taxon>Actinomycetota</taxon>
        <taxon>Actinomycetes</taxon>
        <taxon>Mycobacteriales</taxon>
        <taxon>Corynebacteriaceae</taxon>
        <taxon>Corynebacterium</taxon>
    </lineage>
</organism>
<evidence type="ECO:0000313" key="2">
    <source>
        <dbReference type="Proteomes" id="UP000006659"/>
    </source>
</evidence>
<accession>G0HB15</accession>
<gene>
    <name evidence="1" type="ordered locus">CVAR_0787</name>
</gene>
<dbReference type="HOGENOM" id="CLU_116724_0_0_11"/>
<dbReference type="KEGG" id="cva:CVAR_0787"/>
<reference evidence="1 2" key="1">
    <citation type="journal article" date="2011" name="BMC Genomics">
        <title>Complete genome sequence of Corynebacterium variabile DSM 44702 isolated from the surface of smear-ripened cheeses and insights into cheese ripening and flavor generation.</title>
        <authorList>
            <person name="Schroeder J."/>
            <person name="Maus I."/>
            <person name="Trost E."/>
            <person name="Tauch A."/>
        </authorList>
    </citation>
    <scope>NUCLEOTIDE SEQUENCE [LARGE SCALE GENOMIC DNA]</scope>
    <source>
        <strain evidence="2">DSM 44702 / JCM 12073 / NCIMB 30131</strain>
    </source>
</reference>
<name>G0HB15_CORVD</name>
<dbReference type="AlphaFoldDB" id="G0HB15"/>
<dbReference type="EMBL" id="CP002917">
    <property type="protein sequence ID" value="AEK36140.1"/>
    <property type="molecule type" value="Genomic_DNA"/>
</dbReference>
<evidence type="ECO:0000313" key="1">
    <source>
        <dbReference type="EMBL" id="AEK36140.1"/>
    </source>
</evidence>
<proteinExistence type="predicted"/>
<evidence type="ECO:0008006" key="3">
    <source>
        <dbReference type="Google" id="ProtNLM"/>
    </source>
</evidence>
<protein>
    <recommendedName>
        <fullName evidence="3">DNA-binding protein</fullName>
    </recommendedName>
</protein>